<protein>
    <submittedName>
        <fullName evidence="1">GLPGLI family protein</fullName>
    </submittedName>
</protein>
<organism evidence="1 3">
    <name type="scientific">Chryseobacterium daecheongense</name>
    <dbReference type="NCBI Taxonomy" id="192389"/>
    <lineage>
        <taxon>Bacteria</taxon>
        <taxon>Pseudomonadati</taxon>
        <taxon>Bacteroidota</taxon>
        <taxon>Flavobacteriia</taxon>
        <taxon>Flavobacteriales</taxon>
        <taxon>Weeksellaceae</taxon>
        <taxon>Chryseobacterium group</taxon>
        <taxon>Chryseobacterium</taxon>
    </lineage>
</organism>
<dbReference type="Proteomes" id="UP000295709">
    <property type="component" value="Unassembled WGS sequence"/>
</dbReference>
<comment type="caution">
    <text evidence="1">The sequence shown here is derived from an EMBL/GenBank/DDBJ whole genome shotgun (WGS) entry which is preliminary data.</text>
</comment>
<dbReference type="OrthoDB" id="1440774at2"/>
<dbReference type="EMBL" id="SOQW01000001">
    <property type="protein sequence ID" value="TDX94250.1"/>
    <property type="molecule type" value="Genomic_DNA"/>
</dbReference>
<name>A0A3N0W7I5_9FLAO</name>
<gene>
    <name evidence="2" type="ORF">BCF50_0013</name>
    <name evidence="1" type="ORF">EGI05_07720</name>
</gene>
<evidence type="ECO:0000313" key="3">
    <source>
        <dbReference type="Proteomes" id="UP000269375"/>
    </source>
</evidence>
<evidence type="ECO:0000313" key="2">
    <source>
        <dbReference type="EMBL" id="TDX94250.1"/>
    </source>
</evidence>
<dbReference type="RefSeq" id="WP_123262441.1">
    <property type="nucleotide sequence ID" value="NZ_RJTX01000001.1"/>
</dbReference>
<reference evidence="2 4" key="2">
    <citation type="submission" date="2019-03" db="EMBL/GenBank/DDBJ databases">
        <title>Genomic Encyclopedia of Archaeal and Bacterial Type Strains, Phase II (KMG-II): from individual species to whole genera.</title>
        <authorList>
            <person name="Goeker M."/>
        </authorList>
    </citation>
    <scope>NUCLEOTIDE SEQUENCE [LARGE SCALE GENOMIC DNA]</scope>
    <source>
        <strain evidence="2 4">DSM 15235</strain>
    </source>
</reference>
<sequence length="235" mass="27731">MKKLFVLVLLSSYGTFLCQKNIFTSTIQIVYGLDFKSDSTQAKKNNEIVCLYIGDNQSVFQDEKRYKVDSIIASQKYTQLPSKPMFRVNHVIFKDFKKSEIIFSEMIDKVVFGYKEPLNQMKWKLGTEKKNILTYECYKAETTFRGRQYTAWYTKTIPISDGPYKFAGLPGLILEVYDDKDHFHYKLLQIINKPKKIVYNSDIHFTDRKKLLESKMSNIQRNSKVEIKFNPMERE</sequence>
<dbReference type="InterPro" id="IPR005901">
    <property type="entry name" value="GLPGLI"/>
</dbReference>
<dbReference type="NCBIfam" id="TIGR01200">
    <property type="entry name" value="GLPGLI"/>
    <property type="match status" value="1"/>
</dbReference>
<dbReference type="Proteomes" id="UP000269375">
    <property type="component" value="Unassembled WGS sequence"/>
</dbReference>
<dbReference type="EMBL" id="RJTX01000001">
    <property type="protein sequence ID" value="ROI00751.1"/>
    <property type="molecule type" value="Genomic_DNA"/>
</dbReference>
<dbReference type="Pfam" id="PF09697">
    <property type="entry name" value="Porph_ging"/>
    <property type="match status" value="1"/>
</dbReference>
<evidence type="ECO:0000313" key="1">
    <source>
        <dbReference type="EMBL" id="ROI00751.1"/>
    </source>
</evidence>
<reference evidence="1 3" key="1">
    <citation type="submission" date="2018-11" db="EMBL/GenBank/DDBJ databases">
        <title>Proposal to divide the Flavobacteriaceae and reorganize its genera based on Amino Acid Identity values calculated from whole genome sequences.</title>
        <authorList>
            <person name="Nicholson A.C."/>
            <person name="Gulvik C.A."/>
            <person name="Whitney A.M."/>
            <person name="Humrighouse B.W."/>
            <person name="Bell M."/>
            <person name="Holmes B."/>
            <person name="Steigerwalt A."/>
            <person name="Villarma A."/>
            <person name="Sheth M."/>
            <person name="Batra D."/>
            <person name="Pryor J."/>
            <person name="Bernardet J.-F."/>
            <person name="Hugo C."/>
            <person name="Kampfer P."/>
            <person name="Newman J."/>
            <person name="Mcquiston J.R."/>
        </authorList>
    </citation>
    <scope>NUCLEOTIDE SEQUENCE [LARGE SCALE GENOMIC DNA]</scope>
    <source>
        <strain evidence="1 3">DSM 15235</strain>
    </source>
</reference>
<proteinExistence type="predicted"/>
<evidence type="ECO:0000313" key="4">
    <source>
        <dbReference type="Proteomes" id="UP000295709"/>
    </source>
</evidence>
<accession>A0A3N0W7I5</accession>
<keyword evidence="4" id="KW-1185">Reference proteome</keyword>
<dbReference type="AlphaFoldDB" id="A0A3N0W7I5"/>